<name>A0A4D6MNB2_VIGUN</name>
<evidence type="ECO:0000313" key="3">
    <source>
        <dbReference type="Proteomes" id="UP000501690"/>
    </source>
</evidence>
<sequence length="232" mass="25310">MLPPASPSPPNSASACAPSRWKSPTRKDSRRRGSGAGDSVWKIVGEARARREREREALVVRGHSWGHRRRRRGRIRGGGARAPVTACGRLWGRLVLAERERGAGGPTGPRPISLFGTGFERTEAYTPLWLRSRLLFGLYGGAPVNTRSLHDGYVSLRVSVIVGVVAQFANDSLSSDFLWDCFSSTTSSPAAISLQHHEQLYNCCDGHQDARRTITIASATGVHWSSTEVNPP</sequence>
<reference evidence="2 3" key="1">
    <citation type="submission" date="2019-04" db="EMBL/GenBank/DDBJ databases">
        <title>An improved genome assembly and genetic linkage map for asparagus bean, Vigna unguiculata ssp. sesquipedialis.</title>
        <authorList>
            <person name="Xia Q."/>
            <person name="Zhang R."/>
            <person name="Dong Y."/>
        </authorList>
    </citation>
    <scope>NUCLEOTIDE SEQUENCE [LARGE SCALE GENOMIC DNA]</scope>
    <source>
        <tissue evidence="2">Leaf</tissue>
    </source>
</reference>
<protein>
    <submittedName>
        <fullName evidence="2">Uncharacterized protein</fullName>
    </submittedName>
</protein>
<feature type="compositionally biased region" description="Pro residues" evidence="1">
    <location>
        <begin position="1"/>
        <end position="10"/>
    </location>
</feature>
<organism evidence="2 3">
    <name type="scientific">Vigna unguiculata</name>
    <name type="common">Cowpea</name>
    <dbReference type="NCBI Taxonomy" id="3917"/>
    <lineage>
        <taxon>Eukaryota</taxon>
        <taxon>Viridiplantae</taxon>
        <taxon>Streptophyta</taxon>
        <taxon>Embryophyta</taxon>
        <taxon>Tracheophyta</taxon>
        <taxon>Spermatophyta</taxon>
        <taxon>Magnoliopsida</taxon>
        <taxon>eudicotyledons</taxon>
        <taxon>Gunneridae</taxon>
        <taxon>Pentapetalae</taxon>
        <taxon>rosids</taxon>
        <taxon>fabids</taxon>
        <taxon>Fabales</taxon>
        <taxon>Fabaceae</taxon>
        <taxon>Papilionoideae</taxon>
        <taxon>50 kb inversion clade</taxon>
        <taxon>NPAAA clade</taxon>
        <taxon>indigoferoid/millettioid clade</taxon>
        <taxon>Phaseoleae</taxon>
        <taxon>Vigna</taxon>
    </lineage>
</organism>
<dbReference type="AlphaFoldDB" id="A0A4D6MNB2"/>
<proteinExistence type="predicted"/>
<dbReference type="EMBL" id="CP039351">
    <property type="protein sequence ID" value="QCE01639.1"/>
    <property type="molecule type" value="Genomic_DNA"/>
</dbReference>
<evidence type="ECO:0000313" key="2">
    <source>
        <dbReference type="EMBL" id="QCE01639.1"/>
    </source>
</evidence>
<accession>A0A4D6MNB2</accession>
<feature type="region of interest" description="Disordered" evidence="1">
    <location>
        <begin position="1"/>
        <end position="37"/>
    </location>
</feature>
<keyword evidence="3" id="KW-1185">Reference proteome</keyword>
<evidence type="ECO:0000256" key="1">
    <source>
        <dbReference type="SAM" id="MobiDB-lite"/>
    </source>
</evidence>
<gene>
    <name evidence="2" type="ORF">DEO72_LG7g2938</name>
</gene>
<dbReference type="Proteomes" id="UP000501690">
    <property type="component" value="Linkage Group LG7"/>
</dbReference>